<accession>J8TYX8</accession>
<feature type="compositionally biased region" description="Polar residues" evidence="1">
    <location>
        <begin position="1"/>
        <end position="25"/>
    </location>
</feature>
<proteinExistence type="predicted"/>
<dbReference type="InterPro" id="IPR032567">
    <property type="entry name" value="RTL1-rel"/>
</dbReference>
<feature type="region of interest" description="Disordered" evidence="1">
    <location>
        <begin position="245"/>
        <end position="319"/>
    </location>
</feature>
<evidence type="ECO:0000256" key="1">
    <source>
        <dbReference type="SAM" id="MobiDB-lite"/>
    </source>
</evidence>
<feature type="region of interest" description="Disordered" evidence="1">
    <location>
        <begin position="46"/>
        <end position="83"/>
    </location>
</feature>
<evidence type="ECO:0000313" key="3">
    <source>
        <dbReference type="Proteomes" id="UP000002748"/>
    </source>
</evidence>
<dbReference type="Proteomes" id="UP000002748">
    <property type="component" value="Unassembled WGS sequence"/>
</dbReference>
<reference evidence="2 3" key="1">
    <citation type="journal article" date="2012" name="Eukaryot. Cell">
        <title>Draft genome sequence of CBS 2479, the standard type strain of Trichosporon asahii.</title>
        <authorList>
            <person name="Yang R.Y."/>
            <person name="Li H.T."/>
            <person name="Zhu H."/>
            <person name="Zhou G.P."/>
            <person name="Wang M."/>
            <person name="Wang L."/>
        </authorList>
    </citation>
    <scope>NUCLEOTIDE SEQUENCE [LARGE SCALE GENOMIC DNA]</scope>
    <source>
        <strain evidence="3">ATCC 90039 / CBS 2479 / JCM 2466 / KCTC 7840 / NCYC 2677 / UAMH 7654</strain>
    </source>
</reference>
<dbReference type="VEuPathDB" id="FungiDB:A1Q1_00319"/>
<comment type="caution">
    <text evidence="2">The sequence shown here is derived from an EMBL/GenBank/DDBJ whole genome shotgun (WGS) entry which is preliminary data.</text>
</comment>
<dbReference type="AlphaFoldDB" id="J8TYX8"/>
<evidence type="ECO:0000313" key="2">
    <source>
        <dbReference type="EMBL" id="EJT53005.1"/>
    </source>
</evidence>
<dbReference type="HOGENOM" id="CLU_787984_0_0_1"/>
<gene>
    <name evidence="2" type="ORF">A1Q1_00319</name>
</gene>
<feature type="compositionally biased region" description="Basic and acidic residues" evidence="1">
    <location>
        <begin position="245"/>
        <end position="284"/>
    </location>
</feature>
<feature type="region of interest" description="Disordered" evidence="1">
    <location>
        <begin position="1"/>
        <end position="33"/>
    </location>
</feature>
<dbReference type="GeneID" id="25983833"/>
<dbReference type="EMBL" id="ALBS01000010">
    <property type="protein sequence ID" value="EJT53005.1"/>
    <property type="molecule type" value="Genomic_DNA"/>
</dbReference>
<dbReference type="RefSeq" id="XP_014184492.1">
    <property type="nucleotide sequence ID" value="XM_014329017.1"/>
</dbReference>
<protein>
    <submittedName>
        <fullName evidence="2">Uncharacterized protein</fullName>
    </submittedName>
</protein>
<dbReference type="OrthoDB" id="407598at2759"/>
<organism evidence="2 3">
    <name type="scientific">Trichosporon asahii var. asahii (strain ATCC 90039 / CBS 2479 / JCM 2466 / KCTC 7840 / NBRC 103889/ NCYC 2677 / UAMH 7654)</name>
    <name type="common">Yeast</name>
    <dbReference type="NCBI Taxonomy" id="1186058"/>
    <lineage>
        <taxon>Eukaryota</taxon>
        <taxon>Fungi</taxon>
        <taxon>Dikarya</taxon>
        <taxon>Basidiomycota</taxon>
        <taxon>Agaricomycotina</taxon>
        <taxon>Tremellomycetes</taxon>
        <taxon>Trichosporonales</taxon>
        <taxon>Trichosporonaceae</taxon>
        <taxon>Trichosporon</taxon>
    </lineage>
</organism>
<dbReference type="PANTHER" id="PTHR15503">
    <property type="entry name" value="LDOC1 RELATED"/>
    <property type="match status" value="1"/>
</dbReference>
<dbReference type="KEGG" id="tasa:A1Q1_00319"/>
<name>J8TYX8_TRIAS</name>
<dbReference type="PANTHER" id="PTHR15503:SF22">
    <property type="entry name" value="TRANSPOSON TY3-I GAG POLYPROTEIN"/>
    <property type="match status" value="1"/>
</dbReference>
<sequence length="352" mass="39848">MAATSGNDPTPSSAGSQTTPGSSTPDLPEGITPAMAAFFSAMMAPLLAQRAPPPPVPTPDADEPREREPEIEGPAKFRGRDEDRAKAEKFIAGCRNVFEGRPRHFNTDRKKIRYAGGLMKEHAETWYQVPMQLEEEDRPDWFNDINLFWKEFRKHFGEADPKQRPRREIARARQTRDATSYVRYFQGLVFELNWDINCEPLHNQFYQGLSGRMKDELSRDEHLPERTTDLIARVLEIDARLTARAEDKAGGRVPSTDRHDDSEDDSRDKKQGKRPSEGGDDKTAAKSNKKRRTDKGPNEAGKPFRNWNRTADQKVPDDEMKLRRDYGECLVCGHPDHEAKTCRKASGNGVGA</sequence>
<feature type="compositionally biased region" description="Basic and acidic residues" evidence="1">
    <location>
        <begin position="62"/>
        <end position="83"/>
    </location>
</feature>